<dbReference type="PANTHER" id="PTHR46300">
    <property type="entry name" value="P450, PUTATIVE (EUROFUNG)-RELATED-RELATED"/>
    <property type="match status" value="1"/>
</dbReference>
<protein>
    <submittedName>
        <fullName evidence="8">Cytochrome P450</fullName>
    </submittedName>
</protein>
<keyword evidence="7" id="KW-1133">Transmembrane helix</keyword>
<comment type="similarity">
    <text evidence="1 6">Belongs to the cytochrome P450 family.</text>
</comment>
<keyword evidence="4 5" id="KW-0408">Iron</keyword>
<evidence type="ECO:0000313" key="8">
    <source>
        <dbReference type="EMBL" id="KAH8691991.1"/>
    </source>
</evidence>
<evidence type="ECO:0000256" key="7">
    <source>
        <dbReference type="SAM" id="Phobius"/>
    </source>
</evidence>
<dbReference type="AlphaFoldDB" id="A0AAD4PST1"/>
<keyword evidence="7" id="KW-0472">Membrane</keyword>
<dbReference type="GO" id="GO:0020037">
    <property type="term" value="F:heme binding"/>
    <property type="evidence" value="ECO:0007669"/>
    <property type="project" value="InterPro"/>
</dbReference>
<evidence type="ECO:0000256" key="4">
    <source>
        <dbReference type="ARBA" id="ARBA00023004"/>
    </source>
</evidence>
<keyword evidence="3 6" id="KW-0560">Oxidoreductase</keyword>
<dbReference type="PRINTS" id="PR00463">
    <property type="entry name" value="EP450I"/>
</dbReference>
<feature type="transmembrane region" description="Helical" evidence="7">
    <location>
        <begin position="42"/>
        <end position="59"/>
    </location>
</feature>
<dbReference type="InterPro" id="IPR036396">
    <property type="entry name" value="Cyt_P450_sf"/>
</dbReference>
<dbReference type="SUPFAM" id="SSF48264">
    <property type="entry name" value="Cytochrome P450"/>
    <property type="match status" value="1"/>
</dbReference>
<dbReference type="EMBL" id="JAJTJA010000011">
    <property type="protein sequence ID" value="KAH8691991.1"/>
    <property type="molecule type" value="Genomic_DNA"/>
</dbReference>
<proteinExistence type="inferred from homology"/>
<dbReference type="GeneID" id="70247318"/>
<dbReference type="PROSITE" id="PS00086">
    <property type="entry name" value="CYTOCHROME_P450"/>
    <property type="match status" value="1"/>
</dbReference>
<sequence length="547" mass="61001">MNDLATAATYQPILHDDIKMAIALRSLHEAVTSSVGITNATILVYSQTILIIIIVLFIGNEYYRWAIRISGIPGPIGLPLIGNLHQIQTVSPPEKYRLWSLKYGPTFQIQLGNVPILVINNAAAAKDLLIRESAAFNSRPLFYVFHKFVSKEIASIGTSPWDESCKKRRKAAASALNIIQVDSYAPILRLESSEFIQELRQACKNGDTPIEFHSFARRFSMNLSLTLNYGARASNQKNFDGNPLINEINAVESEVGKYRSTSSNVKNYVPLLRVLDPLLLLLPGNSLQKALDIGKRRLQYHASLLETLKSEIDKNTDKPCIQGNMLRNPETRNLSDSERLSVSLSIMAGADSNTPTIAWGIIFLAHNPEIQDKAFQEIKESQVLDNDPFGNGKVPYVDAFTKELNRYYTILRLAMPKEVTAPVKYNGTIIPKGTMVILNSWACNRDPDLFKDPFSFSPERWLESEDPHAHQFAFGMGSRMCVASNLAHKALYLAFLHLIAHFHILPADEGQPKGVAHPIDGASDSRITSTSPKITKARFVPRGQFPF</sequence>
<dbReference type="Proteomes" id="UP001201262">
    <property type="component" value="Unassembled WGS sequence"/>
</dbReference>
<evidence type="ECO:0000256" key="3">
    <source>
        <dbReference type="ARBA" id="ARBA00023002"/>
    </source>
</evidence>
<keyword evidence="2 5" id="KW-0479">Metal-binding</keyword>
<evidence type="ECO:0000256" key="1">
    <source>
        <dbReference type="ARBA" id="ARBA00010617"/>
    </source>
</evidence>
<dbReference type="Pfam" id="PF00067">
    <property type="entry name" value="p450"/>
    <property type="match status" value="1"/>
</dbReference>
<evidence type="ECO:0000256" key="6">
    <source>
        <dbReference type="RuleBase" id="RU000461"/>
    </source>
</evidence>
<keyword evidence="9" id="KW-1185">Reference proteome</keyword>
<feature type="binding site" description="axial binding residue" evidence="5">
    <location>
        <position position="481"/>
    </location>
    <ligand>
        <name>heme</name>
        <dbReference type="ChEBI" id="CHEBI:30413"/>
    </ligand>
    <ligandPart>
        <name>Fe</name>
        <dbReference type="ChEBI" id="CHEBI:18248"/>
    </ligandPart>
</feature>
<keyword evidence="6" id="KW-0503">Monooxygenase</keyword>
<organism evidence="8 9">
    <name type="scientific">Talaromyces proteolyticus</name>
    <dbReference type="NCBI Taxonomy" id="1131652"/>
    <lineage>
        <taxon>Eukaryota</taxon>
        <taxon>Fungi</taxon>
        <taxon>Dikarya</taxon>
        <taxon>Ascomycota</taxon>
        <taxon>Pezizomycotina</taxon>
        <taxon>Eurotiomycetes</taxon>
        <taxon>Eurotiomycetidae</taxon>
        <taxon>Eurotiales</taxon>
        <taxon>Trichocomaceae</taxon>
        <taxon>Talaromyces</taxon>
        <taxon>Talaromyces sect. Bacilispori</taxon>
    </lineage>
</organism>
<evidence type="ECO:0000256" key="5">
    <source>
        <dbReference type="PIRSR" id="PIRSR602401-1"/>
    </source>
</evidence>
<dbReference type="InterPro" id="IPR050364">
    <property type="entry name" value="Cytochrome_P450_fung"/>
</dbReference>
<dbReference type="RefSeq" id="XP_046067988.1">
    <property type="nucleotide sequence ID" value="XM_046217031.1"/>
</dbReference>
<dbReference type="PRINTS" id="PR00385">
    <property type="entry name" value="P450"/>
</dbReference>
<keyword evidence="7" id="KW-0812">Transmembrane</keyword>
<gene>
    <name evidence="8" type="ORF">BGW36DRAFT_386751</name>
</gene>
<evidence type="ECO:0000256" key="2">
    <source>
        <dbReference type="ARBA" id="ARBA00022723"/>
    </source>
</evidence>
<dbReference type="Gene3D" id="1.10.630.10">
    <property type="entry name" value="Cytochrome P450"/>
    <property type="match status" value="1"/>
</dbReference>
<keyword evidence="5 6" id="KW-0349">Heme</keyword>
<dbReference type="PANTHER" id="PTHR46300:SF9">
    <property type="entry name" value="P450, PUTATIVE-RELATED"/>
    <property type="match status" value="1"/>
</dbReference>
<evidence type="ECO:0000313" key="9">
    <source>
        <dbReference type="Proteomes" id="UP001201262"/>
    </source>
</evidence>
<dbReference type="InterPro" id="IPR001128">
    <property type="entry name" value="Cyt_P450"/>
</dbReference>
<name>A0AAD4PST1_9EURO</name>
<comment type="caution">
    <text evidence="8">The sequence shown here is derived from an EMBL/GenBank/DDBJ whole genome shotgun (WGS) entry which is preliminary data.</text>
</comment>
<reference evidence="8" key="1">
    <citation type="submission" date="2021-12" db="EMBL/GenBank/DDBJ databases">
        <title>Convergent genome expansion in fungi linked to evolution of root-endophyte symbiosis.</title>
        <authorList>
            <consortium name="DOE Joint Genome Institute"/>
            <person name="Ke Y.-H."/>
            <person name="Bonito G."/>
            <person name="Liao H.-L."/>
            <person name="Looney B."/>
            <person name="Rojas-Flechas A."/>
            <person name="Nash J."/>
            <person name="Hameed K."/>
            <person name="Schadt C."/>
            <person name="Martin F."/>
            <person name="Crous P.W."/>
            <person name="Miettinen O."/>
            <person name="Magnuson J.K."/>
            <person name="Labbe J."/>
            <person name="Jacobson D."/>
            <person name="Doktycz M.J."/>
            <person name="Veneault-Fourrey C."/>
            <person name="Kuo A."/>
            <person name="Mondo S."/>
            <person name="Calhoun S."/>
            <person name="Riley R."/>
            <person name="Ohm R."/>
            <person name="LaButti K."/>
            <person name="Andreopoulos B."/>
            <person name="Pangilinan J."/>
            <person name="Nolan M."/>
            <person name="Tritt A."/>
            <person name="Clum A."/>
            <person name="Lipzen A."/>
            <person name="Daum C."/>
            <person name="Barry K."/>
            <person name="Grigoriev I.V."/>
            <person name="Vilgalys R."/>
        </authorList>
    </citation>
    <scope>NUCLEOTIDE SEQUENCE</scope>
    <source>
        <strain evidence="8">PMI_201</strain>
    </source>
</reference>
<dbReference type="GO" id="GO:0004497">
    <property type="term" value="F:monooxygenase activity"/>
    <property type="evidence" value="ECO:0007669"/>
    <property type="project" value="UniProtKB-KW"/>
</dbReference>
<dbReference type="GO" id="GO:0005506">
    <property type="term" value="F:iron ion binding"/>
    <property type="evidence" value="ECO:0007669"/>
    <property type="project" value="InterPro"/>
</dbReference>
<dbReference type="InterPro" id="IPR002401">
    <property type="entry name" value="Cyt_P450_E_grp-I"/>
</dbReference>
<dbReference type="InterPro" id="IPR017972">
    <property type="entry name" value="Cyt_P450_CS"/>
</dbReference>
<comment type="cofactor">
    <cofactor evidence="5">
        <name>heme</name>
        <dbReference type="ChEBI" id="CHEBI:30413"/>
    </cofactor>
</comment>
<dbReference type="GO" id="GO:0016705">
    <property type="term" value="F:oxidoreductase activity, acting on paired donors, with incorporation or reduction of molecular oxygen"/>
    <property type="evidence" value="ECO:0007669"/>
    <property type="project" value="InterPro"/>
</dbReference>
<accession>A0AAD4PST1</accession>